<keyword evidence="1" id="KW-0472">Membrane</keyword>
<evidence type="ECO:0000259" key="2">
    <source>
        <dbReference type="SMART" id="SM00014"/>
    </source>
</evidence>
<dbReference type="EMBL" id="PJMW01000002">
    <property type="protein sequence ID" value="PKV77507.1"/>
    <property type="molecule type" value="Genomic_DNA"/>
</dbReference>
<keyword evidence="1" id="KW-0812">Transmembrane</keyword>
<gene>
    <name evidence="3" type="ORF">ATK86_1852</name>
</gene>
<dbReference type="Gene3D" id="1.20.144.10">
    <property type="entry name" value="Phosphatidic acid phosphatase type 2/haloperoxidase"/>
    <property type="match status" value="2"/>
</dbReference>
<dbReference type="InterPro" id="IPR036938">
    <property type="entry name" value="PAP2/HPO_sf"/>
</dbReference>
<dbReference type="CDD" id="cd03392">
    <property type="entry name" value="PAP2_like_2"/>
    <property type="match status" value="1"/>
</dbReference>
<feature type="transmembrane region" description="Helical" evidence="1">
    <location>
        <begin position="200"/>
        <end position="218"/>
    </location>
</feature>
<feature type="domain" description="Phosphatidic acid phosphatase type 2/haloperoxidase" evidence="2">
    <location>
        <begin position="103"/>
        <end position="215"/>
    </location>
</feature>
<dbReference type="RefSeq" id="WP_170112059.1">
    <property type="nucleotide sequence ID" value="NZ_PJMW01000002.1"/>
</dbReference>
<keyword evidence="4" id="KW-1185">Reference proteome</keyword>
<dbReference type="AlphaFoldDB" id="A0A2N3V7B1"/>
<evidence type="ECO:0000313" key="3">
    <source>
        <dbReference type="EMBL" id="PKV77507.1"/>
    </source>
</evidence>
<dbReference type="SUPFAM" id="SSF48317">
    <property type="entry name" value="Acid phosphatase/Vanadium-dependent haloperoxidase"/>
    <property type="match status" value="1"/>
</dbReference>
<organism evidence="3 4">
    <name type="scientific">Nocardia fluminea</name>
    <dbReference type="NCBI Taxonomy" id="134984"/>
    <lineage>
        <taxon>Bacteria</taxon>
        <taxon>Bacillati</taxon>
        <taxon>Actinomycetota</taxon>
        <taxon>Actinomycetes</taxon>
        <taxon>Mycobacteriales</taxon>
        <taxon>Nocardiaceae</taxon>
        <taxon>Nocardia</taxon>
    </lineage>
</organism>
<dbReference type="Proteomes" id="UP000233766">
    <property type="component" value="Unassembled WGS sequence"/>
</dbReference>
<name>A0A2N3V7B1_9NOCA</name>
<feature type="transmembrane region" description="Helical" evidence="1">
    <location>
        <begin position="169"/>
        <end position="194"/>
    </location>
</feature>
<feature type="transmembrane region" description="Helical" evidence="1">
    <location>
        <begin position="68"/>
        <end position="94"/>
    </location>
</feature>
<feature type="transmembrane region" description="Helical" evidence="1">
    <location>
        <begin position="101"/>
        <end position="120"/>
    </location>
</feature>
<reference evidence="3 4" key="1">
    <citation type="submission" date="2017-12" db="EMBL/GenBank/DDBJ databases">
        <title>Sequencing the genomes of 1000 Actinobacteria strains.</title>
        <authorList>
            <person name="Klenk H.-P."/>
        </authorList>
    </citation>
    <scope>NUCLEOTIDE SEQUENCE [LARGE SCALE GENOMIC DNA]</scope>
    <source>
        <strain evidence="3 4">DSM 44489</strain>
    </source>
</reference>
<dbReference type="Pfam" id="PF01569">
    <property type="entry name" value="PAP2"/>
    <property type="match status" value="1"/>
</dbReference>
<feature type="transmembrane region" description="Helical" evidence="1">
    <location>
        <begin position="140"/>
        <end position="162"/>
    </location>
</feature>
<comment type="caution">
    <text evidence="3">The sequence shown here is derived from an EMBL/GenBank/DDBJ whole genome shotgun (WGS) entry which is preliminary data.</text>
</comment>
<dbReference type="InterPro" id="IPR000326">
    <property type="entry name" value="PAP2/HPO"/>
</dbReference>
<keyword evidence="1" id="KW-1133">Transmembrane helix</keyword>
<feature type="transmembrane region" description="Helical" evidence="1">
    <location>
        <begin position="25"/>
        <end position="48"/>
    </location>
</feature>
<proteinExistence type="predicted"/>
<protein>
    <submittedName>
        <fullName evidence="3">Undecaprenyl-diphosphatase</fullName>
    </submittedName>
</protein>
<evidence type="ECO:0000313" key="4">
    <source>
        <dbReference type="Proteomes" id="UP000233766"/>
    </source>
</evidence>
<dbReference type="PANTHER" id="PTHR14969">
    <property type="entry name" value="SPHINGOSINE-1-PHOSPHATE PHOSPHOHYDROLASE"/>
    <property type="match status" value="1"/>
</dbReference>
<accession>A0A2N3V7B1</accession>
<dbReference type="SMART" id="SM00014">
    <property type="entry name" value="acidPPc"/>
    <property type="match status" value="1"/>
</dbReference>
<sequence length="240" mass="26221">MPTAYRQPLPTDVAWSALCRRTPRVFALIATAAVLITALTWEVTSGISRMDTAVLDWMIAHRGEPLTSIATVITDLGSTLSMTILASFTVGVFALRRNLPIATLVAVTSLGAGVLVWVIKRLVGRQRPPEASRLVFEPSLSYPSGHTLGSTVVVGIVALVLIPRLRRHWVRVIATVFAVLFPLAVGLSRIYLGVHWTTDVLAGWIIGLLWLVLCLTAFTRVRRPQSTAITTLPNEAPERR</sequence>
<evidence type="ECO:0000256" key="1">
    <source>
        <dbReference type="SAM" id="Phobius"/>
    </source>
</evidence>
<dbReference type="PANTHER" id="PTHR14969:SF13">
    <property type="entry name" value="AT30094P"/>
    <property type="match status" value="1"/>
</dbReference>